<comment type="caution">
    <text evidence="5">The sequence shown here is derived from an EMBL/GenBank/DDBJ whole genome shotgun (WGS) entry which is preliminary data.</text>
</comment>
<dbReference type="SMART" id="SM00560">
    <property type="entry name" value="LamGL"/>
    <property type="match status" value="1"/>
</dbReference>
<evidence type="ECO:0000256" key="3">
    <source>
        <dbReference type="SAM" id="SignalP"/>
    </source>
</evidence>
<feature type="domain" description="LamG-like jellyroll fold" evidence="4">
    <location>
        <begin position="93"/>
        <end position="242"/>
    </location>
</feature>
<feature type="chain" id="PRO_5045121013" description="LamG-like jellyroll fold domain-containing protein" evidence="3">
    <location>
        <begin position="25"/>
        <end position="277"/>
    </location>
</feature>
<dbReference type="EMBL" id="BAABRI010000003">
    <property type="protein sequence ID" value="GAA5481419.1"/>
    <property type="molecule type" value="Genomic_DNA"/>
</dbReference>
<dbReference type="Gene3D" id="2.60.120.200">
    <property type="match status" value="1"/>
</dbReference>
<proteinExistence type="predicted"/>
<dbReference type="SUPFAM" id="SSF49899">
    <property type="entry name" value="Concanavalin A-like lectins/glucanases"/>
    <property type="match status" value="1"/>
</dbReference>
<keyword evidence="6" id="KW-1185">Reference proteome</keyword>
<evidence type="ECO:0000259" key="4">
    <source>
        <dbReference type="SMART" id="SM00560"/>
    </source>
</evidence>
<gene>
    <name evidence="5" type="ORF">Hsar01_00628</name>
</gene>
<evidence type="ECO:0000313" key="6">
    <source>
        <dbReference type="Proteomes" id="UP001476282"/>
    </source>
</evidence>
<organism evidence="5 6">
    <name type="scientific">Haloferula sargassicola</name>
    <dbReference type="NCBI Taxonomy" id="490096"/>
    <lineage>
        <taxon>Bacteria</taxon>
        <taxon>Pseudomonadati</taxon>
        <taxon>Verrucomicrobiota</taxon>
        <taxon>Verrucomicrobiia</taxon>
        <taxon>Verrucomicrobiales</taxon>
        <taxon>Verrucomicrobiaceae</taxon>
        <taxon>Haloferula</taxon>
    </lineage>
</organism>
<name>A0ABP9UJB9_9BACT</name>
<sequence>MTHRPLLTAAGLVGLALASPAALVAHYTFDEASGATTALNEVTGSTTGTVGANVVTGTAGISGNAYSFSGATGQADIVDMGNASFFAAITTSGAYTLSAWVNSTEATGGRNVVVFAGNDADSNDYADLGTTVTEPGHEGEAYGRNRPNTNTPSVATGYFSDGATVVDGTWHHIAMTVDLSGAVVSLYVDGALANSQTIPSGFETFPVMNNFEIGRLGRSSPTDGYEGLVDDVQVYDEALDATGIAYLFANPGQAVPEPAGAALAGLGLLSLLRRRRA</sequence>
<reference evidence="5 6" key="1">
    <citation type="submission" date="2024-02" db="EMBL/GenBank/DDBJ databases">
        <title>Haloferula sargassicola NBRC 104335.</title>
        <authorList>
            <person name="Ichikawa N."/>
            <person name="Katano-Makiyama Y."/>
            <person name="Hidaka K."/>
        </authorList>
    </citation>
    <scope>NUCLEOTIDE SEQUENCE [LARGE SCALE GENOMIC DNA]</scope>
    <source>
        <strain evidence="5 6">NBRC 104335</strain>
    </source>
</reference>
<dbReference type="RefSeq" id="WP_353565571.1">
    <property type="nucleotide sequence ID" value="NZ_BAABRI010000003.1"/>
</dbReference>
<evidence type="ECO:0000313" key="5">
    <source>
        <dbReference type="EMBL" id="GAA5481419.1"/>
    </source>
</evidence>
<keyword evidence="1 3" id="KW-0732">Signal</keyword>
<dbReference type="InterPro" id="IPR006558">
    <property type="entry name" value="LamG-like"/>
</dbReference>
<protein>
    <recommendedName>
        <fullName evidence="4">LamG-like jellyroll fold domain-containing protein</fullName>
    </recommendedName>
</protein>
<evidence type="ECO:0000256" key="2">
    <source>
        <dbReference type="ARBA" id="ARBA00023157"/>
    </source>
</evidence>
<accession>A0ABP9UJB9</accession>
<dbReference type="InterPro" id="IPR013320">
    <property type="entry name" value="ConA-like_dom_sf"/>
</dbReference>
<feature type="signal peptide" evidence="3">
    <location>
        <begin position="1"/>
        <end position="24"/>
    </location>
</feature>
<dbReference type="Proteomes" id="UP001476282">
    <property type="component" value="Unassembled WGS sequence"/>
</dbReference>
<keyword evidence="2" id="KW-1015">Disulfide bond</keyword>
<evidence type="ECO:0000256" key="1">
    <source>
        <dbReference type="ARBA" id="ARBA00022729"/>
    </source>
</evidence>
<dbReference type="Pfam" id="PF13385">
    <property type="entry name" value="Laminin_G_3"/>
    <property type="match status" value="1"/>
</dbReference>